<keyword evidence="1" id="KW-0812">Transmembrane</keyword>
<proteinExistence type="predicted"/>
<feature type="transmembrane region" description="Helical" evidence="1">
    <location>
        <begin position="12"/>
        <end position="40"/>
    </location>
</feature>
<dbReference type="RefSeq" id="WP_125011765.1">
    <property type="nucleotide sequence ID" value="NZ_RQVR01000003.1"/>
</dbReference>
<keyword evidence="4" id="KW-1185">Reference proteome</keyword>
<feature type="transmembrane region" description="Helical" evidence="1">
    <location>
        <begin position="234"/>
        <end position="261"/>
    </location>
</feature>
<evidence type="ECO:0000259" key="2">
    <source>
        <dbReference type="Pfam" id="PF03703"/>
    </source>
</evidence>
<evidence type="ECO:0000313" key="3">
    <source>
        <dbReference type="EMBL" id="RRJ93448.1"/>
    </source>
</evidence>
<organism evidence="3 4">
    <name type="scientific">Flavobacterium macacae</name>
    <dbReference type="NCBI Taxonomy" id="2488993"/>
    <lineage>
        <taxon>Bacteria</taxon>
        <taxon>Pseudomonadati</taxon>
        <taxon>Bacteroidota</taxon>
        <taxon>Flavobacteriia</taxon>
        <taxon>Flavobacteriales</taxon>
        <taxon>Flavobacteriaceae</taxon>
        <taxon>Flavobacterium</taxon>
    </lineage>
</organism>
<dbReference type="EMBL" id="RQVR01000003">
    <property type="protein sequence ID" value="RRJ93448.1"/>
    <property type="molecule type" value="Genomic_DNA"/>
</dbReference>
<feature type="domain" description="YdbS-like PH" evidence="2">
    <location>
        <begin position="69"/>
        <end position="144"/>
    </location>
</feature>
<protein>
    <recommendedName>
        <fullName evidence="2">YdbS-like PH domain-containing protein</fullName>
    </recommendedName>
</protein>
<reference evidence="3 4" key="1">
    <citation type="submission" date="2018-11" db="EMBL/GenBank/DDBJ databases">
        <title>Flavobacterium sp. nov., YIM 102600 draft genome.</title>
        <authorList>
            <person name="Li G."/>
            <person name="Jiang Y."/>
        </authorList>
    </citation>
    <scope>NUCLEOTIDE SEQUENCE [LARGE SCALE GENOMIC DNA]</scope>
    <source>
        <strain evidence="3 4">YIM 102600</strain>
    </source>
</reference>
<feature type="transmembrane region" description="Helical" evidence="1">
    <location>
        <begin position="367"/>
        <end position="388"/>
    </location>
</feature>
<gene>
    <name evidence="3" type="ORF">EG849_03830</name>
</gene>
<dbReference type="AlphaFoldDB" id="A0A3P3WG85"/>
<dbReference type="InterPro" id="IPR005182">
    <property type="entry name" value="YdbS-like_PH"/>
</dbReference>
<feature type="domain" description="YdbS-like PH" evidence="2">
    <location>
        <begin position="419"/>
        <end position="477"/>
    </location>
</feature>
<evidence type="ECO:0000256" key="1">
    <source>
        <dbReference type="SAM" id="Phobius"/>
    </source>
</evidence>
<keyword evidence="1" id="KW-0472">Membrane</keyword>
<dbReference type="Proteomes" id="UP000271937">
    <property type="component" value="Unassembled WGS sequence"/>
</dbReference>
<comment type="caution">
    <text evidence="3">The sequence shown here is derived from an EMBL/GenBank/DDBJ whole genome shotgun (WGS) entry which is preliminary data.</text>
</comment>
<dbReference type="PANTHER" id="PTHR34473:SF2">
    <property type="entry name" value="UPF0699 TRANSMEMBRANE PROTEIN YDBT"/>
    <property type="match status" value="1"/>
</dbReference>
<feature type="transmembrane region" description="Helical" evidence="1">
    <location>
        <begin position="46"/>
        <end position="67"/>
    </location>
</feature>
<name>A0A3P3WG85_9FLAO</name>
<accession>A0A3P3WG85</accession>
<feature type="domain" description="YdbS-like PH" evidence="2">
    <location>
        <begin position="267"/>
        <end position="321"/>
    </location>
</feature>
<feature type="transmembrane region" description="Helical" evidence="1">
    <location>
        <begin position="195"/>
        <end position="214"/>
    </location>
</feature>
<dbReference type="Pfam" id="PF03703">
    <property type="entry name" value="bPH_2"/>
    <property type="match status" value="3"/>
</dbReference>
<dbReference type="OrthoDB" id="1049931at2"/>
<keyword evidence="1" id="KW-1133">Transmembrane helix</keyword>
<dbReference type="PANTHER" id="PTHR34473">
    <property type="entry name" value="UPF0699 TRANSMEMBRANE PROTEIN YDBS"/>
    <property type="match status" value="1"/>
</dbReference>
<feature type="transmembrane region" description="Helical" evidence="1">
    <location>
        <begin position="394"/>
        <end position="416"/>
    </location>
</feature>
<evidence type="ECO:0000313" key="4">
    <source>
        <dbReference type="Proteomes" id="UP000271937"/>
    </source>
</evidence>
<sequence length="504" mass="58328">MQIDFKTPQRQSITGIVVMFAETLQGVIRAMWAPLLIILFKLEPEKYILVGLSFLGIIILVGIVAFLKYRNFTFFLDEEKQEFVLSKGILNKSKINIQLSKIQQVNINQSIIQKIIGVYSLDIDTAGTDKKEISIRAIDQNLALLLKERLLDYGEKEEMLLDENQEVIPKEENIAKPFIKISYVTLFKVGITSKYGRTIAILITFLVTLFQTFKDAVDTFELDETQVDSVFEKGFGMISVVIIIFGILILVLFINIIRTFIKHFDFEMVRQKKSLVVTSGLFAKKNTLLNPFKVQITSFSQNFFQRKLRILDMNMKQASNDEVNEKQKKSNVIEVPGCESGERDAILKLILGKIPEKGQEFKPNFRYLLFKILFSVIFPILIFIVLSFTVIDDLYFYLPLVFVYLALVGFMIFYGFKNYRMYSNSEFIILKHGAWDVENEIIQPHKIQGITTKQYFWNKSADVGHLTLHTAAGDVHFHFGNFSEIKLLVNYWLYQVETSNENWM</sequence>